<dbReference type="RefSeq" id="XP_042915611.1">
    <property type="nucleotide sequence ID" value="XM_043070969.1"/>
</dbReference>
<feature type="compositionally biased region" description="Basic and acidic residues" evidence="1">
    <location>
        <begin position="168"/>
        <end position="179"/>
    </location>
</feature>
<dbReference type="InterPro" id="IPR029058">
    <property type="entry name" value="AB_hydrolase_fold"/>
</dbReference>
<feature type="region of interest" description="Disordered" evidence="1">
    <location>
        <begin position="156"/>
        <end position="179"/>
    </location>
</feature>
<feature type="compositionally biased region" description="Low complexity" evidence="1">
    <location>
        <begin position="156"/>
        <end position="167"/>
    </location>
</feature>
<evidence type="ECO:0000313" key="3">
    <source>
        <dbReference type="EMBL" id="PNW71578.1"/>
    </source>
</evidence>
<name>A0A2K3CTH3_CHLRE</name>
<feature type="compositionally biased region" description="Gly residues" evidence="1">
    <location>
        <begin position="233"/>
        <end position="247"/>
    </location>
</feature>
<feature type="region of interest" description="Disordered" evidence="1">
    <location>
        <begin position="407"/>
        <end position="433"/>
    </location>
</feature>
<feature type="region of interest" description="Disordered" evidence="1">
    <location>
        <begin position="72"/>
        <end position="144"/>
    </location>
</feature>
<feature type="compositionally biased region" description="Low complexity" evidence="1">
    <location>
        <begin position="110"/>
        <end position="127"/>
    </location>
</feature>
<dbReference type="Pfam" id="PF20408">
    <property type="entry name" value="Abhydrolase_11"/>
    <property type="match status" value="1"/>
</dbReference>
<dbReference type="STRING" id="3055.A0A2K3CTH3"/>
<keyword evidence="4" id="KW-1185">Reference proteome</keyword>
<feature type="region of interest" description="Disordered" evidence="1">
    <location>
        <begin position="198"/>
        <end position="285"/>
    </location>
</feature>
<evidence type="ECO:0000259" key="2">
    <source>
        <dbReference type="Pfam" id="PF20408"/>
    </source>
</evidence>
<dbReference type="Proteomes" id="UP000006906">
    <property type="component" value="Chromosome 16"/>
</dbReference>
<protein>
    <recommendedName>
        <fullName evidence="2">KANL3/Tex30 alpha/beta hydrolase-like domain-containing protein</fullName>
    </recommendedName>
</protein>
<dbReference type="KEGG" id="cre:CHLRE_16g660024v5"/>
<sequence length="483" mass="48701">MDSGYLPLLAAQLAAAGFACVRFTCKPPHLPTRTAAFQAVLRAAATEWPETRGVRRWFVAGHSMGGRAACEVAHSSWHQHQDHQQQQQQQQQYKHGSNQRQDGLPAQSLAQAAAGAGTDACTDTGAAEPATKRPRSAASGDGASAGARVNITAPAAAEAQGAGASEEQQPHEHQHGGQEHEAVLGELDAAAGVLATAAAAAAPERRRGPARAGRAGSGPAAQRATKELKEAGGGEGSGSRGDCGGAAGPETARQEPKQARGAKRSKQASVARISDAAKRGEGAGAVSEAALPRVQGCVLLSYPLHPPDKPTELRDRPLVGLRLPVLFVRGSRDAFSLPEQQWEEVLGRMRQAGCDSLQVHTVEGGDHGLAVPKSLLRAAAAAAAATAAAATATADTATATATAIGSGRVGKGKRAGARQEPKQGTTVQGSGSAGQVAMALEAGGSDGGKSGAEGTATPVDAAIRAVVGWLAEQCSGCAAGASV</sequence>
<dbReference type="PANTHER" id="PTHR13136:SF11">
    <property type="entry name" value="TESTIS-EXPRESSED PROTEIN 30"/>
    <property type="match status" value="1"/>
</dbReference>
<evidence type="ECO:0000313" key="4">
    <source>
        <dbReference type="Proteomes" id="UP000006906"/>
    </source>
</evidence>
<dbReference type="InParanoid" id="A0A2K3CTH3"/>
<dbReference type="InterPro" id="IPR046879">
    <property type="entry name" value="KANL3/Tex30_Abhydrolase"/>
</dbReference>
<dbReference type="Gramene" id="PNW71578">
    <property type="protein sequence ID" value="PNW71578"/>
    <property type="gene ID" value="CHLRE_16g660024v5"/>
</dbReference>
<feature type="domain" description="KANL3/Tex30 alpha/beta hydrolase-like" evidence="2">
    <location>
        <begin position="289"/>
        <end position="389"/>
    </location>
</feature>
<dbReference type="PANTHER" id="PTHR13136">
    <property type="entry name" value="TESTIS DEVELOPMENT PROTEIN PRTD"/>
    <property type="match status" value="1"/>
</dbReference>
<proteinExistence type="predicted"/>
<dbReference type="OrthoDB" id="550336at2759"/>
<feature type="compositionally biased region" description="Low complexity" evidence="1">
    <location>
        <begin position="210"/>
        <end position="223"/>
    </location>
</feature>
<gene>
    <name evidence="3" type="ORF">CHLRE_16g660024v5</name>
</gene>
<reference evidence="3 4" key="1">
    <citation type="journal article" date="2007" name="Science">
        <title>The Chlamydomonas genome reveals the evolution of key animal and plant functions.</title>
        <authorList>
            <person name="Merchant S.S."/>
            <person name="Prochnik S.E."/>
            <person name="Vallon O."/>
            <person name="Harris E.H."/>
            <person name="Karpowicz S.J."/>
            <person name="Witman G.B."/>
            <person name="Terry A."/>
            <person name="Salamov A."/>
            <person name="Fritz-Laylin L.K."/>
            <person name="Marechal-Drouard L."/>
            <person name="Marshall W.F."/>
            <person name="Qu L.H."/>
            <person name="Nelson D.R."/>
            <person name="Sanderfoot A.A."/>
            <person name="Spalding M.H."/>
            <person name="Kapitonov V.V."/>
            <person name="Ren Q."/>
            <person name="Ferris P."/>
            <person name="Lindquist E."/>
            <person name="Shapiro H."/>
            <person name="Lucas S.M."/>
            <person name="Grimwood J."/>
            <person name="Schmutz J."/>
            <person name="Cardol P."/>
            <person name="Cerutti H."/>
            <person name="Chanfreau G."/>
            <person name="Chen C.L."/>
            <person name="Cognat V."/>
            <person name="Croft M.T."/>
            <person name="Dent R."/>
            <person name="Dutcher S."/>
            <person name="Fernandez E."/>
            <person name="Fukuzawa H."/>
            <person name="Gonzalez-Ballester D."/>
            <person name="Gonzalez-Halphen D."/>
            <person name="Hallmann A."/>
            <person name="Hanikenne M."/>
            <person name="Hippler M."/>
            <person name="Inwood W."/>
            <person name="Jabbari K."/>
            <person name="Kalanon M."/>
            <person name="Kuras R."/>
            <person name="Lefebvre P.A."/>
            <person name="Lemaire S.D."/>
            <person name="Lobanov A.V."/>
            <person name="Lohr M."/>
            <person name="Manuell A."/>
            <person name="Meier I."/>
            <person name="Mets L."/>
            <person name="Mittag M."/>
            <person name="Mittelmeier T."/>
            <person name="Moroney J.V."/>
            <person name="Moseley J."/>
            <person name="Napoli C."/>
            <person name="Nedelcu A.M."/>
            <person name="Niyogi K."/>
            <person name="Novoselov S.V."/>
            <person name="Paulsen I.T."/>
            <person name="Pazour G."/>
            <person name="Purton S."/>
            <person name="Ral J.P."/>
            <person name="Riano-Pachon D.M."/>
            <person name="Riekhof W."/>
            <person name="Rymarquis L."/>
            <person name="Schroda M."/>
            <person name="Stern D."/>
            <person name="Umen J."/>
            <person name="Willows R."/>
            <person name="Wilson N."/>
            <person name="Zimmer S.L."/>
            <person name="Allmer J."/>
            <person name="Balk J."/>
            <person name="Bisova K."/>
            <person name="Chen C.J."/>
            <person name="Elias M."/>
            <person name="Gendler K."/>
            <person name="Hauser C."/>
            <person name="Lamb M.R."/>
            <person name="Ledford H."/>
            <person name="Long J.C."/>
            <person name="Minagawa J."/>
            <person name="Page M.D."/>
            <person name="Pan J."/>
            <person name="Pootakham W."/>
            <person name="Roje S."/>
            <person name="Rose A."/>
            <person name="Stahlberg E."/>
            <person name="Terauchi A.M."/>
            <person name="Yang P."/>
            <person name="Ball S."/>
            <person name="Bowler C."/>
            <person name="Dieckmann C.L."/>
            <person name="Gladyshev V.N."/>
            <person name="Green P."/>
            <person name="Jorgensen R."/>
            <person name="Mayfield S."/>
            <person name="Mueller-Roeber B."/>
            <person name="Rajamani S."/>
            <person name="Sayre R.T."/>
            <person name="Brokstein P."/>
            <person name="Dubchak I."/>
            <person name="Goodstein D."/>
            <person name="Hornick L."/>
            <person name="Huang Y.W."/>
            <person name="Jhaveri J."/>
            <person name="Luo Y."/>
            <person name="Martinez D."/>
            <person name="Ngau W.C."/>
            <person name="Otillar B."/>
            <person name="Poliakov A."/>
            <person name="Porter A."/>
            <person name="Szajkowski L."/>
            <person name="Werner G."/>
            <person name="Zhou K."/>
            <person name="Grigoriev I.V."/>
            <person name="Rokhsar D.S."/>
            <person name="Grossman A.R."/>
        </authorList>
    </citation>
    <scope>NUCLEOTIDE SEQUENCE [LARGE SCALE GENOMIC DNA]</scope>
    <source>
        <strain evidence="4">CC-503</strain>
    </source>
</reference>
<dbReference type="InterPro" id="IPR026555">
    <property type="entry name" value="NSL3/Tex30"/>
</dbReference>
<dbReference type="ExpressionAtlas" id="A0A2K3CTH3">
    <property type="expression patterns" value="baseline"/>
</dbReference>
<dbReference type="EMBL" id="CM008977">
    <property type="protein sequence ID" value="PNW71578.1"/>
    <property type="molecule type" value="Genomic_DNA"/>
</dbReference>
<dbReference type="SUPFAM" id="SSF53474">
    <property type="entry name" value="alpha/beta-Hydrolases"/>
    <property type="match status" value="1"/>
</dbReference>
<accession>A0A2K3CTH3</accession>
<dbReference type="GeneID" id="5723487"/>
<dbReference type="AlphaFoldDB" id="A0A2K3CTH3"/>
<organism evidence="3 4">
    <name type="scientific">Chlamydomonas reinhardtii</name>
    <name type="common">Chlamydomonas smithii</name>
    <dbReference type="NCBI Taxonomy" id="3055"/>
    <lineage>
        <taxon>Eukaryota</taxon>
        <taxon>Viridiplantae</taxon>
        <taxon>Chlorophyta</taxon>
        <taxon>core chlorophytes</taxon>
        <taxon>Chlorophyceae</taxon>
        <taxon>CS clade</taxon>
        <taxon>Chlamydomonadales</taxon>
        <taxon>Chlamydomonadaceae</taxon>
        <taxon>Chlamydomonas</taxon>
    </lineage>
</organism>
<dbReference type="Gene3D" id="3.40.50.1820">
    <property type="entry name" value="alpha/beta hydrolase"/>
    <property type="match status" value="2"/>
</dbReference>
<evidence type="ECO:0000256" key="1">
    <source>
        <dbReference type="SAM" id="MobiDB-lite"/>
    </source>
</evidence>